<protein>
    <submittedName>
        <fullName evidence="2">Transposase</fullName>
    </submittedName>
</protein>
<feature type="non-terminal residue" evidence="2">
    <location>
        <position position="1"/>
    </location>
</feature>
<dbReference type="EMBL" id="JAVREY010000527">
    <property type="protein sequence ID" value="MDT0470497.1"/>
    <property type="molecule type" value="Genomic_DNA"/>
</dbReference>
<evidence type="ECO:0000313" key="3">
    <source>
        <dbReference type="Proteomes" id="UP001183809"/>
    </source>
</evidence>
<feature type="domain" description="Transposase IS701-like DDE" evidence="1">
    <location>
        <begin position="1"/>
        <end position="54"/>
    </location>
</feature>
<keyword evidence="3" id="KW-1185">Reference proteome</keyword>
<dbReference type="RefSeq" id="WP_311701853.1">
    <property type="nucleotide sequence ID" value="NZ_JAVREY010000527.1"/>
</dbReference>
<evidence type="ECO:0000313" key="2">
    <source>
        <dbReference type="EMBL" id="MDT0470497.1"/>
    </source>
</evidence>
<name>A0ABU2UB83_9ACTN</name>
<dbReference type="Proteomes" id="UP001183809">
    <property type="component" value="Unassembled WGS sequence"/>
</dbReference>
<sequence length="84" mass="9723">DMIRRAQASPLRFRWVTADAAYGQDSRFRLFLEDDLKLHYVVAVPKSQQVHGPRIEDRIRREAPPEAWQRLSAGPGAKGERCYD</sequence>
<organism evidence="2 3">
    <name type="scientific">Streptomyces gibsoniae</name>
    <dbReference type="NCBI Taxonomy" id="3075529"/>
    <lineage>
        <taxon>Bacteria</taxon>
        <taxon>Bacillati</taxon>
        <taxon>Actinomycetota</taxon>
        <taxon>Actinomycetes</taxon>
        <taxon>Kitasatosporales</taxon>
        <taxon>Streptomycetaceae</taxon>
        <taxon>Streptomyces</taxon>
    </lineage>
</organism>
<proteinExistence type="predicted"/>
<reference evidence="3" key="1">
    <citation type="submission" date="2023-07" db="EMBL/GenBank/DDBJ databases">
        <title>30 novel species of actinomycetes from the DSMZ collection.</title>
        <authorList>
            <person name="Nouioui I."/>
        </authorList>
    </citation>
    <scope>NUCLEOTIDE SEQUENCE [LARGE SCALE GENOMIC DNA]</scope>
    <source>
        <strain evidence="3">DSM 41699</strain>
    </source>
</reference>
<dbReference type="InterPro" id="IPR038721">
    <property type="entry name" value="IS701-like_DDE_dom"/>
</dbReference>
<comment type="caution">
    <text evidence="2">The sequence shown here is derived from an EMBL/GenBank/DDBJ whole genome shotgun (WGS) entry which is preliminary data.</text>
</comment>
<gene>
    <name evidence="2" type="ORF">RM764_47715</name>
</gene>
<evidence type="ECO:0000259" key="1">
    <source>
        <dbReference type="Pfam" id="PF13546"/>
    </source>
</evidence>
<feature type="non-terminal residue" evidence="2">
    <location>
        <position position="84"/>
    </location>
</feature>
<accession>A0ABU2UB83</accession>
<dbReference type="Pfam" id="PF13546">
    <property type="entry name" value="DDE_5"/>
    <property type="match status" value="1"/>
</dbReference>